<keyword evidence="1 4" id="KW-0349">Heme</keyword>
<keyword evidence="2 4" id="KW-0479">Metal-binding</keyword>
<evidence type="ECO:0000256" key="3">
    <source>
        <dbReference type="ARBA" id="ARBA00023004"/>
    </source>
</evidence>
<keyword evidence="3 4" id="KW-0408">Iron</keyword>
<sequence length="124" mass="13970">MTRKRFILLAAAVLLSLFVWFLISPPRFWLNITKSVEPTAATGALLVEKYQCRDCHRIAGRGALKAPNLDGITLRSDDPLHVTLRLWLRDPKAIKGDTAMPNFHLSDSEIEAILLYLIATDQSR</sequence>
<dbReference type="GO" id="GO:0046872">
    <property type="term" value="F:metal ion binding"/>
    <property type="evidence" value="ECO:0007669"/>
    <property type="project" value="UniProtKB-KW"/>
</dbReference>
<dbReference type="Pfam" id="PF00034">
    <property type="entry name" value="Cytochrom_C"/>
    <property type="match status" value="1"/>
</dbReference>
<evidence type="ECO:0000256" key="1">
    <source>
        <dbReference type="ARBA" id="ARBA00022617"/>
    </source>
</evidence>
<reference evidence="6" key="1">
    <citation type="journal article" date="2020" name="mSystems">
        <title>Genome- and Community-Level Interaction Insights into Carbon Utilization and Element Cycling Functions of Hydrothermarchaeota in Hydrothermal Sediment.</title>
        <authorList>
            <person name="Zhou Z."/>
            <person name="Liu Y."/>
            <person name="Xu W."/>
            <person name="Pan J."/>
            <person name="Luo Z.H."/>
            <person name="Li M."/>
        </authorList>
    </citation>
    <scope>NUCLEOTIDE SEQUENCE [LARGE SCALE GENOMIC DNA]</scope>
    <source>
        <strain evidence="6">SpSt-289</strain>
    </source>
</reference>
<evidence type="ECO:0000259" key="5">
    <source>
        <dbReference type="PROSITE" id="PS51007"/>
    </source>
</evidence>
<evidence type="ECO:0000256" key="4">
    <source>
        <dbReference type="PROSITE-ProRule" id="PRU00433"/>
    </source>
</evidence>
<feature type="domain" description="Cytochrome c" evidence="5">
    <location>
        <begin position="38"/>
        <end position="121"/>
    </location>
</feature>
<evidence type="ECO:0000256" key="2">
    <source>
        <dbReference type="ARBA" id="ARBA00022723"/>
    </source>
</evidence>
<name>A0A7C1JUF8_9CHLR</name>
<dbReference type="Gene3D" id="1.10.760.10">
    <property type="entry name" value="Cytochrome c-like domain"/>
    <property type="match status" value="1"/>
</dbReference>
<dbReference type="GO" id="GO:0009055">
    <property type="term" value="F:electron transfer activity"/>
    <property type="evidence" value="ECO:0007669"/>
    <property type="project" value="InterPro"/>
</dbReference>
<dbReference type="SUPFAM" id="SSF46626">
    <property type="entry name" value="Cytochrome c"/>
    <property type="match status" value="1"/>
</dbReference>
<proteinExistence type="predicted"/>
<evidence type="ECO:0000313" key="6">
    <source>
        <dbReference type="EMBL" id="HDX32787.1"/>
    </source>
</evidence>
<comment type="caution">
    <text evidence="6">The sequence shown here is derived from an EMBL/GenBank/DDBJ whole genome shotgun (WGS) entry which is preliminary data.</text>
</comment>
<accession>A0A7C1JUF8</accession>
<dbReference type="GO" id="GO:0020037">
    <property type="term" value="F:heme binding"/>
    <property type="evidence" value="ECO:0007669"/>
    <property type="project" value="InterPro"/>
</dbReference>
<protein>
    <submittedName>
        <fullName evidence="6">Cytochrome c</fullName>
    </submittedName>
</protein>
<dbReference type="EMBL" id="DSMG01000158">
    <property type="protein sequence ID" value="HDX32787.1"/>
    <property type="molecule type" value="Genomic_DNA"/>
</dbReference>
<gene>
    <name evidence="6" type="ORF">ENQ20_15065</name>
</gene>
<dbReference type="InterPro" id="IPR009056">
    <property type="entry name" value="Cyt_c-like_dom"/>
</dbReference>
<dbReference type="PROSITE" id="PS51007">
    <property type="entry name" value="CYTC"/>
    <property type="match status" value="1"/>
</dbReference>
<dbReference type="AlphaFoldDB" id="A0A7C1JUF8"/>
<organism evidence="6">
    <name type="scientific">Caldilinea aerophila</name>
    <dbReference type="NCBI Taxonomy" id="133453"/>
    <lineage>
        <taxon>Bacteria</taxon>
        <taxon>Bacillati</taxon>
        <taxon>Chloroflexota</taxon>
        <taxon>Caldilineae</taxon>
        <taxon>Caldilineales</taxon>
        <taxon>Caldilineaceae</taxon>
        <taxon>Caldilinea</taxon>
    </lineage>
</organism>
<dbReference type="InterPro" id="IPR036909">
    <property type="entry name" value="Cyt_c-like_dom_sf"/>
</dbReference>